<accession>A0A7R9JAZ0</accession>
<gene>
    <name evidence="2" type="ORF">TCMB3V08_LOCUS8582</name>
</gene>
<protein>
    <submittedName>
        <fullName evidence="2">(California timema) hypothetical protein</fullName>
    </submittedName>
</protein>
<organism evidence="2">
    <name type="scientific">Timema californicum</name>
    <name type="common">California timema</name>
    <name type="synonym">Walking stick</name>
    <dbReference type="NCBI Taxonomy" id="61474"/>
    <lineage>
        <taxon>Eukaryota</taxon>
        <taxon>Metazoa</taxon>
        <taxon>Ecdysozoa</taxon>
        <taxon>Arthropoda</taxon>
        <taxon>Hexapoda</taxon>
        <taxon>Insecta</taxon>
        <taxon>Pterygota</taxon>
        <taxon>Neoptera</taxon>
        <taxon>Polyneoptera</taxon>
        <taxon>Phasmatodea</taxon>
        <taxon>Timematodea</taxon>
        <taxon>Timematoidea</taxon>
        <taxon>Timematidae</taxon>
        <taxon>Timema</taxon>
    </lineage>
</organism>
<evidence type="ECO:0000256" key="1">
    <source>
        <dbReference type="SAM" id="MobiDB-lite"/>
    </source>
</evidence>
<feature type="compositionally biased region" description="Basic residues" evidence="1">
    <location>
        <begin position="19"/>
        <end position="30"/>
    </location>
</feature>
<reference evidence="2" key="1">
    <citation type="submission" date="2020-11" db="EMBL/GenBank/DDBJ databases">
        <authorList>
            <person name="Tran Van P."/>
        </authorList>
    </citation>
    <scope>NUCLEOTIDE SEQUENCE</scope>
</reference>
<feature type="region of interest" description="Disordered" evidence="1">
    <location>
        <begin position="15"/>
        <end position="36"/>
    </location>
</feature>
<dbReference type="AlphaFoldDB" id="A0A7R9JAZ0"/>
<evidence type="ECO:0000313" key="2">
    <source>
        <dbReference type="EMBL" id="CAD7576006.1"/>
    </source>
</evidence>
<dbReference type="EMBL" id="OE183780">
    <property type="protein sequence ID" value="CAD7576006.1"/>
    <property type="molecule type" value="Genomic_DNA"/>
</dbReference>
<name>A0A7R9JAZ0_TIMCA</name>
<proteinExistence type="predicted"/>
<sequence length="148" mass="16276">MAGYYSNTSSSMLVTRPIRGSRRGRPRGSRRGGLTRASTTANTITVNLTNSDLGLETELNLFEFRLSRPTLGSSCRTTLDASYPAARGCDMKQSLWFSLIKEKRIPASLPISSSNYCSTALSGTLGYLDKWRLFESCVGLSYTARLID</sequence>